<comment type="caution">
    <text evidence="1">The sequence shown here is derived from an EMBL/GenBank/DDBJ whole genome shotgun (WGS) entry which is preliminary data.</text>
</comment>
<protein>
    <submittedName>
        <fullName evidence="1">Uncharacterized protein</fullName>
    </submittedName>
</protein>
<accession>A0ABQ9GG75</accession>
<dbReference type="EMBL" id="JARBHB010000012">
    <property type="protein sequence ID" value="KAJ8870911.1"/>
    <property type="molecule type" value="Genomic_DNA"/>
</dbReference>
<gene>
    <name evidence="1" type="ORF">PR048_027212</name>
</gene>
<proteinExistence type="predicted"/>
<evidence type="ECO:0000313" key="2">
    <source>
        <dbReference type="Proteomes" id="UP001159363"/>
    </source>
</evidence>
<evidence type="ECO:0000313" key="1">
    <source>
        <dbReference type="EMBL" id="KAJ8870911.1"/>
    </source>
</evidence>
<keyword evidence="2" id="KW-1185">Reference proteome</keyword>
<name>A0ABQ9GG75_9NEOP</name>
<sequence>MHRVWVVKEHHGAKKRVDFFFVLLRREWGDVDEELAGSAFSKLGAAAKCASVDRPPSVRRSRDPSTNRRAIFFSIHQGEPRSDPGRVPGFSQVRIVPDDAVGRRVFSGISRFPRPFMVPLHTRSNHSHRLSRPLC</sequence>
<dbReference type="Proteomes" id="UP001159363">
    <property type="component" value="Chromosome 11"/>
</dbReference>
<organism evidence="1 2">
    <name type="scientific">Dryococelus australis</name>
    <dbReference type="NCBI Taxonomy" id="614101"/>
    <lineage>
        <taxon>Eukaryota</taxon>
        <taxon>Metazoa</taxon>
        <taxon>Ecdysozoa</taxon>
        <taxon>Arthropoda</taxon>
        <taxon>Hexapoda</taxon>
        <taxon>Insecta</taxon>
        <taxon>Pterygota</taxon>
        <taxon>Neoptera</taxon>
        <taxon>Polyneoptera</taxon>
        <taxon>Phasmatodea</taxon>
        <taxon>Verophasmatodea</taxon>
        <taxon>Anareolatae</taxon>
        <taxon>Phasmatidae</taxon>
        <taxon>Eurycanthinae</taxon>
        <taxon>Dryococelus</taxon>
    </lineage>
</organism>
<reference evidence="1 2" key="1">
    <citation type="submission" date="2023-02" db="EMBL/GenBank/DDBJ databases">
        <title>LHISI_Scaffold_Assembly.</title>
        <authorList>
            <person name="Stuart O.P."/>
            <person name="Cleave R."/>
            <person name="Magrath M.J.L."/>
            <person name="Mikheyev A.S."/>
        </authorList>
    </citation>
    <scope>NUCLEOTIDE SEQUENCE [LARGE SCALE GENOMIC DNA]</scope>
    <source>
        <strain evidence="1">Daus_M_001</strain>
        <tissue evidence="1">Leg muscle</tissue>
    </source>
</reference>